<dbReference type="Gene3D" id="3.90.1300.10">
    <property type="entry name" value="Amidase signature (AS) domain"/>
    <property type="match status" value="1"/>
</dbReference>
<feature type="domain" description="Scytalone dehydratase-like protein Arp1 N-terminal" evidence="2">
    <location>
        <begin position="133"/>
        <end position="257"/>
    </location>
</feature>
<dbReference type="EMBL" id="JZEE01000360">
    <property type="protein sequence ID" value="KJK65593.1"/>
    <property type="molecule type" value="Genomic_DNA"/>
</dbReference>
<evidence type="ECO:0000259" key="1">
    <source>
        <dbReference type="Pfam" id="PF01425"/>
    </source>
</evidence>
<dbReference type="STRING" id="1403190.A0A0F0IIA8"/>
<dbReference type="PANTHER" id="PTHR46310:SF7">
    <property type="entry name" value="AMIDASE 1"/>
    <property type="match status" value="1"/>
</dbReference>
<dbReference type="InterPro" id="IPR036928">
    <property type="entry name" value="AS_sf"/>
</dbReference>
<evidence type="ECO:0000313" key="4">
    <source>
        <dbReference type="Proteomes" id="UP000033540"/>
    </source>
</evidence>
<dbReference type="InterPro" id="IPR058329">
    <property type="entry name" value="Arp1_N"/>
</dbReference>
<gene>
    <name evidence="3" type="ORF">P875_00010133</name>
</gene>
<dbReference type="Pfam" id="PF26053">
    <property type="entry name" value="DUF8016"/>
    <property type="match status" value="1"/>
</dbReference>
<accession>A0A0F0IIA8</accession>
<evidence type="ECO:0000313" key="3">
    <source>
        <dbReference type="EMBL" id="KJK65593.1"/>
    </source>
</evidence>
<organism evidence="3 4">
    <name type="scientific">Aspergillus parasiticus (strain ATCC 56775 / NRRL 5862 / SRRC 143 / SU-1)</name>
    <dbReference type="NCBI Taxonomy" id="1403190"/>
    <lineage>
        <taxon>Eukaryota</taxon>
        <taxon>Fungi</taxon>
        <taxon>Dikarya</taxon>
        <taxon>Ascomycota</taxon>
        <taxon>Pezizomycotina</taxon>
        <taxon>Eurotiomycetes</taxon>
        <taxon>Eurotiomycetidae</taxon>
        <taxon>Eurotiales</taxon>
        <taxon>Aspergillaceae</taxon>
        <taxon>Aspergillus</taxon>
        <taxon>Aspergillus subgen. Circumdati</taxon>
    </lineage>
</organism>
<protein>
    <submittedName>
        <fullName evidence="3">Uncharacterized protein</fullName>
    </submittedName>
</protein>
<dbReference type="PANTHER" id="PTHR46310">
    <property type="entry name" value="AMIDASE 1"/>
    <property type="match status" value="1"/>
</dbReference>
<name>A0A0F0IIA8_ASPPU</name>
<comment type="caution">
    <text evidence="3">The sequence shown here is derived from an EMBL/GenBank/DDBJ whole genome shotgun (WGS) entry which is preliminary data.</text>
</comment>
<proteinExistence type="predicted"/>
<dbReference type="Pfam" id="PF01425">
    <property type="entry name" value="Amidase"/>
    <property type="match status" value="1"/>
</dbReference>
<feature type="domain" description="Amidase" evidence="1">
    <location>
        <begin position="302"/>
        <end position="466"/>
    </location>
</feature>
<dbReference type="AlphaFoldDB" id="A0A0F0IIA8"/>
<dbReference type="Proteomes" id="UP000033540">
    <property type="component" value="Unassembled WGS sequence"/>
</dbReference>
<reference evidence="3 4" key="1">
    <citation type="submission" date="2015-02" db="EMBL/GenBank/DDBJ databases">
        <title>Draft genome sequence of Aspergillus parasiticus SU-1.</title>
        <authorList>
            <person name="Yu J."/>
            <person name="Fedorova N."/>
            <person name="Yin Y."/>
            <person name="Losada L."/>
            <person name="Zafar N."/>
            <person name="Taujale R."/>
            <person name="Ehrlich K.C."/>
            <person name="Bhatnagar D."/>
            <person name="Cleveland T.E."/>
            <person name="Bennett J.W."/>
            <person name="Nierman W.C."/>
        </authorList>
    </citation>
    <scope>NUCLEOTIDE SEQUENCE [LARGE SCALE GENOMIC DNA]</scope>
    <source>
        <strain evidence="4">ATCC 56775 / NRRL 5862 / SRRC 143 / SU-1</strain>
    </source>
</reference>
<dbReference type="InterPro" id="IPR023631">
    <property type="entry name" value="Amidase_dom"/>
</dbReference>
<dbReference type="SUPFAM" id="SSF75304">
    <property type="entry name" value="Amidase signature (AS) enzymes"/>
    <property type="match status" value="1"/>
</dbReference>
<dbReference type="OrthoDB" id="5423360at2759"/>
<sequence>MGYTHYWTVQDRQSDEWQSAWPRLVQDTGLIIDCANIPLTGPTEPDQAITERTPVVLDEKNGIFLNGVGNDGYEDFYIGKIGNNFSFCKTGRRPTLLSLAAVVAGAAIPNGQTLSLNDIPYYVSGIPVSTLQGYNASAYAALTKGIDLVPLTVIPVTPTTNLESLLSDYVERDDVFQPAFLRAVYLTASTADDIDSQLSNYASILKSSGTDVLLVDSEVHTASSDSTITAQLTKELPSGPYFVSLYTGEVFRAYRLYPDDNLAFIQAGISDEKGGVLPLPAVTENAMTKDVAVPSRLYYTPTAEKPLAGLRLGVKDIYHVKGLKTSGGSRSYYYLYGTQNVTAPSIQRLLDLGAVFVGKTGTVQFANGDRPTADWVDFHCPFNPRGEGYQAPSGSSSGSGVAIAAYDWLDLAVGSDTGGSMRSPAAVQGIYGNRPSTGAISLDHVLPLSPALDTAGVFARSASLWSHTVQAWYPHFRHNFTSFPRQLLLAGGGWDGKGISPEAHQSLTTFTRGLEAFLGTNHTEVDVSQRWLDTHSPTTPSLEEMLNLTYATLTSVDQFNHLAVPLFADYKAVHRGRQPFINPGPLARWQWGQANGGNTSYDAALRNMTTFRNWWEKSGYGQSDNASCSRSLFVSVYSVGTTDYRNQYYEAPTTPPLGFSIGRIAVLGGAPEVVVPVGESPYNSTISLQTEYLPVSVALQMARGCDHVLASLVAGLEKKGVLRPVSTGSRLYS</sequence>
<evidence type="ECO:0000259" key="2">
    <source>
        <dbReference type="Pfam" id="PF26053"/>
    </source>
</evidence>